<dbReference type="Proteomes" id="UP000238392">
    <property type="component" value="Unassembled WGS sequence"/>
</dbReference>
<dbReference type="AlphaFoldDB" id="A0A2T0WS47"/>
<sequence length="816" mass="91977">MKSNSTDEFQRRLNLARNGGGILFCGAGFSADCLNFKPDETIGTGAQLLNLFNVELRQDPPYKDLRNAADVLWDKIADHGMEMLLKERFIVSDVTSDMADLLRYPWQGVYTTNYDNALEISAQAAHLQVDDLNNTDDPSIATQNLPIVHLHGYVKKWDIHNIRESCVLGAESYSKLTHVKKWLGRFRRDIDQAQVVVFVGFNAGDFHLNQAINDLTGLREKAFFINRPTAQVDPDVTAAQKRLGTPFFIGRSGLATIIRDLLATDAPEEPHLASFTKFTPPAPSASVPTRDQIEDLFLYGKVEPSQLSRDISNDVSEYHIQRSTIQETLDGIADGARIVLLEGYPCDGKTMLVTDLAYRLSGSRPVYQMRQAYESLLDEVANILHYDPSAALIIENCFDLPAERLASIARQFDGHEGVLILTSRAVAVDASPVGLASLEGFGSFRKRPLSRLDENEATALSELADQITGWRDFRALDPAARLRFIQSTCEASLPHFMMRLLKSQYVTDRYREEFNKLSLSQTERTAIIIALYIAHLGENAPVSFLSNAMDMDYGAIIDRLNASAGNGTFRLVRRIGEIIQTVPSIGAQNILQNLFKDAEIVDAIVPLLTNLAAIYRDAFEQRMFKQMMRFSILSDVVTDKSEIDRFFEHNKQEPQIRRMPLFWLQWHMAKCVAGELTVAEKFLEQGYFEANELERRKGKVFDKRQLDDRRAKFLMLRAEKTNRGGADLFRDFKEAIELTDKILRQNDPQHYPFETVAEIVRTHGVVGHHLGDGHKELISKGMDNLATYAAKRLGVISPGYQRDRAQSALDNVSSYL</sequence>
<gene>
    <name evidence="1" type="ORF">CLV74_106198</name>
</gene>
<organism evidence="1 2">
    <name type="scientific">Donghicola tyrosinivorans</name>
    <dbReference type="NCBI Taxonomy" id="1652492"/>
    <lineage>
        <taxon>Bacteria</taxon>
        <taxon>Pseudomonadati</taxon>
        <taxon>Pseudomonadota</taxon>
        <taxon>Alphaproteobacteria</taxon>
        <taxon>Rhodobacterales</taxon>
        <taxon>Roseobacteraceae</taxon>
        <taxon>Donghicola</taxon>
    </lineage>
</organism>
<comment type="caution">
    <text evidence="1">The sequence shown here is derived from an EMBL/GenBank/DDBJ whole genome shotgun (WGS) entry which is preliminary data.</text>
</comment>
<protein>
    <submittedName>
        <fullName evidence="1">SIR2-like protein</fullName>
    </submittedName>
</protein>
<evidence type="ECO:0000313" key="1">
    <source>
        <dbReference type="EMBL" id="PRY89495.1"/>
    </source>
</evidence>
<dbReference type="EMBL" id="PVTQ01000006">
    <property type="protein sequence ID" value="PRY89495.1"/>
    <property type="molecule type" value="Genomic_DNA"/>
</dbReference>
<accession>A0A2T0WS47</accession>
<keyword evidence="2" id="KW-1185">Reference proteome</keyword>
<reference evidence="1 2" key="1">
    <citation type="submission" date="2018-03" db="EMBL/GenBank/DDBJ databases">
        <title>Genomic Encyclopedia of Archaeal and Bacterial Type Strains, Phase II (KMG-II): from individual species to whole genera.</title>
        <authorList>
            <person name="Goeker M."/>
        </authorList>
    </citation>
    <scope>NUCLEOTIDE SEQUENCE [LARGE SCALE GENOMIC DNA]</scope>
    <source>
        <strain evidence="1 2">DSM 100212</strain>
    </source>
</reference>
<evidence type="ECO:0000313" key="2">
    <source>
        <dbReference type="Proteomes" id="UP000238392"/>
    </source>
</evidence>
<dbReference type="Pfam" id="PF13289">
    <property type="entry name" value="SIR2_2"/>
    <property type="match status" value="1"/>
</dbReference>
<name>A0A2T0WS47_9RHOB</name>
<dbReference type="OrthoDB" id="7357874at2"/>
<proteinExistence type="predicted"/>
<dbReference type="RefSeq" id="WP_106264654.1">
    <property type="nucleotide sequence ID" value="NZ_PVTQ01000006.1"/>
</dbReference>